<dbReference type="AlphaFoldDB" id="A0A350H8H7"/>
<dbReference type="InterPro" id="IPR050626">
    <property type="entry name" value="Peptidase_M16"/>
</dbReference>
<comment type="caution">
    <text evidence="8">The sequence shown here is derived from an EMBL/GenBank/DDBJ whole genome shotgun (WGS) entry which is preliminary data.</text>
</comment>
<gene>
    <name evidence="8" type="ORF">DCW38_01505</name>
</gene>
<dbReference type="Pfam" id="PF05193">
    <property type="entry name" value="Peptidase_M16_C"/>
    <property type="match status" value="1"/>
</dbReference>
<dbReference type="InterPro" id="IPR011249">
    <property type="entry name" value="Metalloenz_LuxS/M16"/>
</dbReference>
<evidence type="ECO:0000256" key="4">
    <source>
        <dbReference type="ARBA" id="ARBA00022833"/>
    </source>
</evidence>
<dbReference type="InterPro" id="IPR011765">
    <property type="entry name" value="Pept_M16_N"/>
</dbReference>
<dbReference type="PANTHER" id="PTHR43690:SF17">
    <property type="entry name" value="PROTEIN YHJJ"/>
    <property type="match status" value="1"/>
</dbReference>
<dbReference type="InterPro" id="IPR007863">
    <property type="entry name" value="Peptidase_M16_C"/>
</dbReference>
<evidence type="ECO:0000313" key="8">
    <source>
        <dbReference type="EMBL" id="HAV91843.1"/>
    </source>
</evidence>
<keyword evidence="3" id="KW-0378">Hydrolase</keyword>
<evidence type="ECO:0000259" key="6">
    <source>
        <dbReference type="Pfam" id="PF00675"/>
    </source>
</evidence>
<keyword evidence="4" id="KW-0862">Zinc</keyword>
<sequence length="449" mass="52385">MKKILLLSLMMLGIIYGLFGAVILDREYKTVKLDNGLEVIMIKAGSEPIVTIEIAVRNGAYTQTPKNCGLSHLYEHMFFKGNKKWTSQEDYADRIRELGIVYNGMTSNESVRYFFTLPSRNFEQGMEFMAYAIIDPIFDSTELAKERNVVLNEFNRDFSEPSYIFYQMNEEAMFEKYFYRKNAIGDKSVIANATREQMFEIKNKYYIPNNSALVIVGDIDFAKTEKFVKKYFSRWEKGNAPSFVFEEHPYLEKTKNIFTEQNVSMTELMITFRGPDVGKKNEDTYAMDLLCEIMKLKSQNIYKQLVENGLVYSYYLGYYTEQDGATVTFDAALSAENTNKVKDIFFKELNNINTDGYLTEEILTQAKEKVEMNFYQDIESSVDFTLGVGFWWCISELDYFETYLDNLKKVNVSDIQRVLRNYLLDKPYIEGIMTDKESAKKYFANKEVK</sequence>
<evidence type="ECO:0008006" key="10">
    <source>
        <dbReference type="Google" id="ProtNLM"/>
    </source>
</evidence>
<dbReference type="Gene3D" id="3.30.830.10">
    <property type="entry name" value="Metalloenzyme, LuxS/M16 peptidase-like"/>
    <property type="match status" value="2"/>
</dbReference>
<dbReference type="EMBL" id="DMZY01000046">
    <property type="protein sequence ID" value="HAV91843.1"/>
    <property type="molecule type" value="Genomic_DNA"/>
</dbReference>
<evidence type="ECO:0000313" key="9">
    <source>
        <dbReference type="Proteomes" id="UP000264062"/>
    </source>
</evidence>
<keyword evidence="5" id="KW-0482">Metalloprotease</keyword>
<comment type="similarity">
    <text evidence="1">Belongs to the peptidase M16 family.</text>
</comment>
<keyword evidence="2" id="KW-0645">Protease</keyword>
<dbReference type="PANTHER" id="PTHR43690">
    <property type="entry name" value="NARDILYSIN"/>
    <property type="match status" value="1"/>
</dbReference>
<dbReference type="GO" id="GO:0046872">
    <property type="term" value="F:metal ion binding"/>
    <property type="evidence" value="ECO:0007669"/>
    <property type="project" value="InterPro"/>
</dbReference>
<name>A0A350H8H7_UNCW3</name>
<accession>A0A350H8H7</accession>
<evidence type="ECO:0000256" key="1">
    <source>
        <dbReference type="ARBA" id="ARBA00007261"/>
    </source>
</evidence>
<dbReference type="GO" id="GO:0008237">
    <property type="term" value="F:metallopeptidase activity"/>
    <property type="evidence" value="ECO:0007669"/>
    <property type="project" value="UniProtKB-KW"/>
</dbReference>
<proteinExistence type="inferred from homology"/>
<evidence type="ECO:0000256" key="2">
    <source>
        <dbReference type="ARBA" id="ARBA00022670"/>
    </source>
</evidence>
<dbReference type="SUPFAM" id="SSF63411">
    <property type="entry name" value="LuxS/MPP-like metallohydrolase"/>
    <property type="match status" value="2"/>
</dbReference>
<evidence type="ECO:0000259" key="7">
    <source>
        <dbReference type="Pfam" id="PF05193"/>
    </source>
</evidence>
<dbReference type="Proteomes" id="UP000264062">
    <property type="component" value="Unassembled WGS sequence"/>
</dbReference>
<feature type="domain" description="Peptidase M16 N-terminal" evidence="6">
    <location>
        <begin position="39"/>
        <end position="175"/>
    </location>
</feature>
<organism evidence="8 9">
    <name type="scientific">candidate division WOR-3 bacterium</name>
    <dbReference type="NCBI Taxonomy" id="2052148"/>
    <lineage>
        <taxon>Bacteria</taxon>
        <taxon>Bacteria division WOR-3</taxon>
    </lineage>
</organism>
<feature type="domain" description="Peptidase M16 C-terminal" evidence="7">
    <location>
        <begin position="193"/>
        <end position="369"/>
    </location>
</feature>
<dbReference type="GO" id="GO:0006508">
    <property type="term" value="P:proteolysis"/>
    <property type="evidence" value="ECO:0007669"/>
    <property type="project" value="UniProtKB-KW"/>
</dbReference>
<reference evidence="8 9" key="1">
    <citation type="journal article" date="2018" name="Nat. Biotechnol.">
        <title>A standardized bacterial taxonomy based on genome phylogeny substantially revises the tree of life.</title>
        <authorList>
            <person name="Parks D.H."/>
            <person name="Chuvochina M."/>
            <person name="Waite D.W."/>
            <person name="Rinke C."/>
            <person name="Skarshewski A."/>
            <person name="Chaumeil P.A."/>
            <person name="Hugenholtz P."/>
        </authorList>
    </citation>
    <scope>NUCLEOTIDE SEQUENCE [LARGE SCALE GENOMIC DNA]</scope>
    <source>
        <strain evidence="8">UBA9956</strain>
    </source>
</reference>
<protein>
    <recommendedName>
        <fullName evidence="10">Insulinase family protein</fullName>
    </recommendedName>
</protein>
<dbReference type="Pfam" id="PF00675">
    <property type="entry name" value="Peptidase_M16"/>
    <property type="match status" value="1"/>
</dbReference>
<evidence type="ECO:0000256" key="5">
    <source>
        <dbReference type="ARBA" id="ARBA00023049"/>
    </source>
</evidence>
<evidence type="ECO:0000256" key="3">
    <source>
        <dbReference type="ARBA" id="ARBA00022801"/>
    </source>
</evidence>